<dbReference type="CDD" id="cd01317">
    <property type="entry name" value="DHOase_IIa"/>
    <property type="match status" value="1"/>
</dbReference>
<feature type="domain" description="Dihydroorotase catalytic" evidence="2">
    <location>
        <begin position="57"/>
        <end position="236"/>
    </location>
</feature>
<accession>A0A9D1KSV1</accession>
<dbReference type="InterPro" id="IPR050138">
    <property type="entry name" value="DHOase/Allantoinase_Hydrolase"/>
</dbReference>
<dbReference type="GO" id="GO:0005737">
    <property type="term" value="C:cytoplasm"/>
    <property type="evidence" value="ECO:0007669"/>
    <property type="project" value="TreeGrafter"/>
</dbReference>
<dbReference type="SUPFAM" id="SSF51556">
    <property type="entry name" value="Metallo-dependent hydrolases"/>
    <property type="match status" value="1"/>
</dbReference>
<sequence>MDTLIRKALIVDPTSPYNGQTKDLLLSGETIREIADDIPLEDGQRRIVDEKGLCVSPGWMDTACRFGEPLYEEAETLESGARAAARGGFTAVALASPKSCPTDSRQKVEFFVEKSASLPVNLYPVGTATQAAEGKAMAETYDMLCGGAVAFWDGCPIDNNLIEQLVLQYNGALGALTVTTPMDRSILHVGVANEGPVATTLGLHGIPDIAEDIAVSRDIFLAQYTGAPLHIACVTTPGAVRMIREARKKGVDVSCSVTPHHLLLDDSCLQDFDTRYKVLPPLRTRTHIAALVRAVKDGTVCCIASDHTPVDIEDKKCEYQRAAYGTIGLQTAFGAAWKALHDHISLERMVELMSIGPRRRFGVEVPSIVPGGVAEMTLFDPSARWTFTKDMIESRAKNSAMIGCELLGEVFAVYVKGHLTV</sequence>
<dbReference type="EMBL" id="DVLY01000010">
    <property type="protein sequence ID" value="HIT97307.1"/>
    <property type="molecule type" value="Genomic_DNA"/>
</dbReference>
<protein>
    <submittedName>
        <fullName evidence="3">Dihydroorotase</fullName>
    </submittedName>
</protein>
<keyword evidence="1" id="KW-0665">Pyrimidine biosynthesis</keyword>
<dbReference type="Proteomes" id="UP000824161">
    <property type="component" value="Unassembled WGS sequence"/>
</dbReference>
<dbReference type="InterPro" id="IPR024403">
    <property type="entry name" value="DHOase_cat"/>
</dbReference>
<dbReference type="InterPro" id="IPR032466">
    <property type="entry name" value="Metal_Hydrolase"/>
</dbReference>
<dbReference type="InterPro" id="IPR004722">
    <property type="entry name" value="DHOase"/>
</dbReference>
<name>A0A9D1KSV1_9FLAO</name>
<dbReference type="GO" id="GO:0006221">
    <property type="term" value="P:pyrimidine nucleotide biosynthetic process"/>
    <property type="evidence" value="ECO:0007669"/>
    <property type="project" value="UniProtKB-KW"/>
</dbReference>
<dbReference type="InterPro" id="IPR011059">
    <property type="entry name" value="Metal-dep_hydrolase_composite"/>
</dbReference>
<dbReference type="GO" id="GO:0046872">
    <property type="term" value="F:metal ion binding"/>
    <property type="evidence" value="ECO:0007669"/>
    <property type="project" value="InterPro"/>
</dbReference>
<reference evidence="3" key="1">
    <citation type="submission" date="2020-10" db="EMBL/GenBank/DDBJ databases">
        <authorList>
            <person name="Gilroy R."/>
        </authorList>
    </citation>
    <scope>NUCLEOTIDE SEQUENCE</scope>
    <source>
        <strain evidence="3">1383</strain>
    </source>
</reference>
<dbReference type="NCBIfam" id="TIGR00857">
    <property type="entry name" value="pyrC_multi"/>
    <property type="match status" value="1"/>
</dbReference>
<dbReference type="Gene3D" id="2.30.40.10">
    <property type="entry name" value="Urease, subunit C, domain 1"/>
    <property type="match status" value="1"/>
</dbReference>
<dbReference type="PANTHER" id="PTHR43668">
    <property type="entry name" value="ALLANTOINASE"/>
    <property type="match status" value="1"/>
</dbReference>
<dbReference type="SUPFAM" id="SSF51338">
    <property type="entry name" value="Composite domain of metallo-dependent hydrolases"/>
    <property type="match status" value="1"/>
</dbReference>
<dbReference type="Gene3D" id="3.20.20.140">
    <property type="entry name" value="Metal-dependent hydrolases"/>
    <property type="match status" value="1"/>
</dbReference>
<dbReference type="GO" id="GO:0006145">
    <property type="term" value="P:purine nucleobase catabolic process"/>
    <property type="evidence" value="ECO:0007669"/>
    <property type="project" value="TreeGrafter"/>
</dbReference>
<dbReference type="GO" id="GO:0004038">
    <property type="term" value="F:allantoinase activity"/>
    <property type="evidence" value="ECO:0007669"/>
    <property type="project" value="TreeGrafter"/>
</dbReference>
<evidence type="ECO:0000313" key="4">
    <source>
        <dbReference type="Proteomes" id="UP000824161"/>
    </source>
</evidence>
<comment type="caution">
    <text evidence="3">The sequence shown here is derived from an EMBL/GenBank/DDBJ whole genome shotgun (WGS) entry which is preliminary data.</text>
</comment>
<organism evidence="3 4">
    <name type="scientific">Candidatus Merdimorpha stercoravium</name>
    <dbReference type="NCBI Taxonomy" id="2840863"/>
    <lineage>
        <taxon>Bacteria</taxon>
        <taxon>Pseudomonadati</taxon>
        <taxon>Bacteroidota</taxon>
        <taxon>Flavobacteriia</taxon>
        <taxon>Flavobacteriales</taxon>
        <taxon>Candidatus Merdimorpha</taxon>
    </lineage>
</organism>
<evidence type="ECO:0000313" key="3">
    <source>
        <dbReference type="EMBL" id="HIT97307.1"/>
    </source>
</evidence>
<dbReference type="AlphaFoldDB" id="A0A9D1KSV1"/>
<evidence type="ECO:0000256" key="1">
    <source>
        <dbReference type="ARBA" id="ARBA00022975"/>
    </source>
</evidence>
<dbReference type="Pfam" id="PF12890">
    <property type="entry name" value="DHOase"/>
    <property type="match status" value="1"/>
</dbReference>
<proteinExistence type="predicted"/>
<dbReference type="PANTHER" id="PTHR43668:SF2">
    <property type="entry name" value="ALLANTOINASE"/>
    <property type="match status" value="1"/>
</dbReference>
<evidence type="ECO:0000259" key="2">
    <source>
        <dbReference type="Pfam" id="PF12890"/>
    </source>
</evidence>
<reference evidence="3" key="2">
    <citation type="journal article" date="2021" name="PeerJ">
        <title>Extensive microbial diversity within the chicken gut microbiome revealed by metagenomics and culture.</title>
        <authorList>
            <person name="Gilroy R."/>
            <person name="Ravi A."/>
            <person name="Getino M."/>
            <person name="Pursley I."/>
            <person name="Horton D.L."/>
            <person name="Alikhan N.F."/>
            <person name="Baker D."/>
            <person name="Gharbi K."/>
            <person name="Hall N."/>
            <person name="Watson M."/>
            <person name="Adriaenssens E.M."/>
            <person name="Foster-Nyarko E."/>
            <person name="Jarju S."/>
            <person name="Secka A."/>
            <person name="Antonio M."/>
            <person name="Oren A."/>
            <person name="Chaudhuri R.R."/>
            <person name="La Ragione R."/>
            <person name="Hildebrand F."/>
            <person name="Pallen M.J."/>
        </authorList>
    </citation>
    <scope>NUCLEOTIDE SEQUENCE</scope>
    <source>
        <strain evidence="3">1383</strain>
    </source>
</reference>
<dbReference type="GO" id="GO:0004151">
    <property type="term" value="F:dihydroorotase activity"/>
    <property type="evidence" value="ECO:0007669"/>
    <property type="project" value="InterPro"/>
</dbReference>
<gene>
    <name evidence="3" type="ORF">IAC44_00545</name>
</gene>